<feature type="region of interest" description="Disordered" evidence="1">
    <location>
        <begin position="156"/>
        <end position="179"/>
    </location>
</feature>
<gene>
    <name evidence="3" type="ORF">ACH4F9_39215</name>
</gene>
<dbReference type="Gene3D" id="3.40.50.10140">
    <property type="entry name" value="Toll/interleukin-1 receptor homology (TIR) domain"/>
    <property type="match status" value="1"/>
</dbReference>
<dbReference type="EMBL" id="JBIRGQ010000009">
    <property type="protein sequence ID" value="MFH8551034.1"/>
    <property type="molecule type" value="Genomic_DNA"/>
</dbReference>
<dbReference type="Pfam" id="PF13676">
    <property type="entry name" value="TIR_2"/>
    <property type="match status" value="1"/>
</dbReference>
<accession>A0ABW7R3T0</accession>
<feature type="domain" description="TIR" evidence="2">
    <location>
        <begin position="1"/>
        <end position="150"/>
    </location>
</feature>
<dbReference type="PROSITE" id="PS50104">
    <property type="entry name" value="TIR"/>
    <property type="match status" value="1"/>
</dbReference>
<evidence type="ECO:0000313" key="3">
    <source>
        <dbReference type="EMBL" id="MFH8551034.1"/>
    </source>
</evidence>
<name>A0ABW7R3T0_9ACTN</name>
<reference evidence="3 4" key="1">
    <citation type="submission" date="2024-10" db="EMBL/GenBank/DDBJ databases">
        <title>The Natural Products Discovery Center: Release of the First 8490 Sequenced Strains for Exploring Actinobacteria Biosynthetic Diversity.</title>
        <authorList>
            <person name="Kalkreuter E."/>
            <person name="Kautsar S.A."/>
            <person name="Yang D."/>
            <person name="Bader C.D."/>
            <person name="Teijaro C.N."/>
            <person name="Fluegel L."/>
            <person name="Davis C.M."/>
            <person name="Simpson J.R."/>
            <person name="Lauterbach L."/>
            <person name="Steele A.D."/>
            <person name="Gui C."/>
            <person name="Meng S."/>
            <person name="Li G."/>
            <person name="Viehrig K."/>
            <person name="Ye F."/>
            <person name="Su P."/>
            <person name="Kiefer A.F."/>
            <person name="Nichols A."/>
            <person name="Cepeda A.J."/>
            <person name="Yan W."/>
            <person name="Fan B."/>
            <person name="Jiang Y."/>
            <person name="Adhikari A."/>
            <person name="Zheng C.-J."/>
            <person name="Schuster L."/>
            <person name="Cowan T.M."/>
            <person name="Smanski M.J."/>
            <person name="Chevrette M.G."/>
            <person name="De Carvalho L.P.S."/>
            <person name="Shen B."/>
        </authorList>
    </citation>
    <scope>NUCLEOTIDE SEQUENCE [LARGE SCALE GENOMIC DNA]</scope>
    <source>
        <strain evidence="3 4">NPDC017990</strain>
    </source>
</reference>
<keyword evidence="4" id="KW-1185">Reference proteome</keyword>
<proteinExistence type="predicted"/>
<dbReference type="RefSeq" id="WP_397717737.1">
    <property type="nucleotide sequence ID" value="NZ_JBIRGN010000009.1"/>
</dbReference>
<evidence type="ECO:0000313" key="4">
    <source>
        <dbReference type="Proteomes" id="UP001610818"/>
    </source>
</evidence>
<evidence type="ECO:0000259" key="2">
    <source>
        <dbReference type="PROSITE" id="PS50104"/>
    </source>
</evidence>
<dbReference type="InterPro" id="IPR035897">
    <property type="entry name" value="Toll_tir_struct_dom_sf"/>
</dbReference>
<sequence length="226" mass="24831">MPDVFVNYRTGDGDQTATTLHNQLTARFGPDRIFRACKSIPPGAFFDEELTRGVRRSGVLLAVIGPDWIDHPALQRPDDWVRKELLEAFRCGIPVIPVLAGRRTERPTRSQLPGPLVRLADCQTLRYDNQNDGYDIQRIGDVLTDLIPALAQADKAGAKSTGPDTTQNPVISEPQGPIHTGPGNLYNNSAHVTGDNAISTFVAGENHGGIRQNFGAARRRDRDDER</sequence>
<dbReference type="SUPFAM" id="SSF52200">
    <property type="entry name" value="Toll/Interleukin receptor TIR domain"/>
    <property type="match status" value="1"/>
</dbReference>
<comment type="caution">
    <text evidence="3">The sequence shown here is derived from an EMBL/GenBank/DDBJ whole genome shotgun (WGS) entry which is preliminary data.</text>
</comment>
<keyword evidence="3" id="KW-0675">Receptor</keyword>
<organism evidence="3 4">
    <name type="scientific">Streptomyces longisporoflavus</name>
    <dbReference type="NCBI Taxonomy" id="28044"/>
    <lineage>
        <taxon>Bacteria</taxon>
        <taxon>Bacillati</taxon>
        <taxon>Actinomycetota</taxon>
        <taxon>Actinomycetes</taxon>
        <taxon>Kitasatosporales</taxon>
        <taxon>Streptomycetaceae</taxon>
        <taxon>Streptomyces</taxon>
    </lineage>
</organism>
<dbReference type="InterPro" id="IPR000157">
    <property type="entry name" value="TIR_dom"/>
</dbReference>
<protein>
    <submittedName>
        <fullName evidence="3">Toll/interleukin-1 receptor domain-containing protein</fullName>
    </submittedName>
</protein>
<evidence type="ECO:0000256" key="1">
    <source>
        <dbReference type="SAM" id="MobiDB-lite"/>
    </source>
</evidence>
<dbReference type="Proteomes" id="UP001610818">
    <property type="component" value="Unassembled WGS sequence"/>
</dbReference>